<organism evidence="2 3">
    <name type="scientific">Ascobolus immersus RN42</name>
    <dbReference type="NCBI Taxonomy" id="1160509"/>
    <lineage>
        <taxon>Eukaryota</taxon>
        <taxon>Fungi</taxon>
        <taxon>Dikarya</taxon>
        <taxon>Ascomycota</taxon>
        <taxon>Pezizomycotina</taxon>
        <taxon>Pezizomycetes</taxon>
        <taxon>Pezizales</taxon>
        <taxon>Ascobolaceae</taxon>
        <taxon>Ascobolus</taxon>
    </lineage>
</organism>
<evidence type="ECO:0000313" key="2">
    <source>
        <dbReference type="EMBL" id="RPA83374.1"/>
    </source>
</evidence>
<dbReference type="Gene3D" id="3.40.50.150">
    <property type="entry name" value="Vaccinia Virus protein VP39"/>
    <property type="match status" value="1"/>
</dbReference>
<reference evidence="2 3" key="1">
    <citation type="journal article" date="2018" name="Nat. Ecol. Evol.">
        <title>Pezizomycetes genomes reveal the molecular basis of ectomycorrhizal truffle lifestyle.</title>
        <authorList>
            <person name="Murat C."/>
            <person name="Payen T."/>
            <person name="Noel B."/>
            <person name="Kuo A."/>
            <person name="Morin E."/>
            <person name="Chen J."/>
            <person name="Kohler A."/>
            <person name="Krizsan K."/>
            <person name="Balestrini R."/>
            <person name="Da Silva C."/>
            <person name="Montanini B."/>
            <person name="Hainaut M."/>
            <person name="Levati E."/>
            <person name="Barry K.W."/>
            <person name="Belfiori B."/>
            <person name="Cichocki N."/>
            <person name="Clum A."/>
            <person name="Dockter R.B."/>
            <person name="Fauchery L."/>
            <person name="Guy J."/>
            <person name="Iotti M."/>
            <person name="Le Tacon F."/>
            <person name="Lindquist E.A."/>
            <person name="Lipzen A."/>
            <person name="Malagnac F."/>
            <person name="Mello A."/>
            <person name="Molinier V."/>
            <person name="Miyauchi S."/>
            <person name="Poulain J."/>
            <person name="Riccioni C."/>
            <person name="Rubini A."/>
            <person name="Sitrit Y."/>
            <person name="Splivallo R."/>
            <person name="Traeger S."/>
            <person name="Wang M."/>
            <person name="Zifcakova L."/>
            <person name="Wipf D."/>
            <person name="Zambonelli A."/>
            <person name="Paolocci F."/>
            <person name="Nowrousian M."/>
            <person name="Ottonello S."/>
            <person name="Baldrian P."/>
            <person name="Spatafora J.W."/>
            <person name="Henrissat B."/>
            <person name="Nagy L.G."/>
            <person name="Aury J.M."/>
            <person name="Wincker P."/>
            <person name="Grigoriev I.V."/>
            <person name="Bonfante P."/>
            <person name="Martin F.M."/>
        </authorList>
    </citation>
    <scope>NUCLEOTIDE SEQUENCE [LARGE SCALE GENOMIC DNA]</scope>
    <source>
        <strain evidence="2 3">RN42</strain>
    </source>
</reference>
<name>A0A3N4IP37_ASCIM</name>
<dbReference type="Proteomes" id="UP000275078">
    <property type="component" value="Unassembled WGS sequence"/>
</dbReference>
<dbReference type="AlphaFoldDB" id="A0A3N4IP37"/>
<accession>A0A3N4IP37</accession>
<keyword evidence="1" id="KW-1133">Transmembrane helix</keyword>
<dbReference type="OrthoDB" id="61390at2759"/>
<evidence type="ECO:0000313" key="3">
    <source>
        <dbReference type="Proteomes" id="UP000275078"/>
    </source>
</evidence>
<feature type="transmembrane region" description="Helical" evidence="1">
    <location>
        <begin position="6"/>
        <end position="25"/>
    </location>
</feature>
<gene>
    <name evidence="2" type="ORF">BJ508DRAFT_71641</name>
</gene>
<keyword evidence="1" id="KW-0472">Membrane</keyword>
<protein>
    <recommendedName>
        <fullName evidence="4">S-adenosyl-L-methionine-dependent methyltransferase</fullName>
    </recommendedName>
</protein>
<dbReference type="InterPro" id="IPR029063">
    <property type="entry name" value="SAM-dependent_MTases_sf"/>
</dbReference>
<evidence type="ECO:0000256" key="1">
    <source>
        <dbReference type="SAM" id="Phobius"/>
    </source>
</evidence>
<keyword evidence="3" id="KW-1185">Reference proteome</keyword>
<dbReference type="EMBL" id="ML119665">
    <property type="protein sequence ID" value="RPA83374.1"/>
    <property type="molecule type" value="Genomic_DNA"/>
</dbReference>
<evidence type="ECO:0008006" key="4">
    <source>
        <dbReference type="Google" id="ProtNLM"/>
    </source>
</evidence>
<dbReference type="STRING" id="1160509.A0A3N4IP37"/>
<sequence length="326" mass="36650">MLGKTSIAVILLVFFLFFFGVYLFLQPRHLYDLSHASLHPPLPAHRHDDLPVTMWQNLGYWAEQLPAGKVSNREFPKACSALLEKVVTTAGWDEMPSIPFVVELGFGCGDSAWEIFHGKGAEIVKGKKRWDVKHYIGITNNRDQLALTKGRYIEDFGDNVRFEFGNGGIPESWKKDTHDIVGSGKGDGWILAIDTLYHMDRERLFGFVPSTWNIAACDLLLSDSASGWRLRLMEKLAPVFGIRPENLLTRDEYIALLVAGGWDLADITIEDISPNVFSPLSVYLKERPQLKWKIVGLLFGLLGSWGGVRACVVVAKENKKKADKVY</sequence>
<proteinExistence type="predicted"/>
<keyword evidence="1" id="KW-0812">Transmembrane</keyword>